<sequence length="282" mass="32632">MRLIIFAFCIAYGIVYASGSVYFTHFQDMLSNQTSHNNTLQKDKETIDKIYYKGTITLSGVIEWQMYQEEADFYWRLVFFPDVSNALPRLFEDDTQAIFLNDTLKRDMEFQKNSFLQIYNVLQDTLNQTDEYILGGIAIRATLTLKNYYIEKSLDNEADTKYYATAKIDSIQTSDNVKKWYINKDILPSEYLLFPITKDSYINLRESPNGKILQAIQKDEMLNDCNMRSNELQNQGVLLSLGKDSTNPKWLKVAYIPKEASDTSKAIYGVIHESQVSFDCGE</sequence>
<evidence type="ECO:0000313" key="1">
    <source>
        <dbReference type="EMBL" id="EQM94687.1"/>
    </source>
</evidence>
<protein>
    <submittedName>
        <fullName evidence="1">Uncharacterized protein</fullName>
    </submittedName>
</protein>
<dbReference type="Proteomes" id="UP000005085">
    <property type="component" value="Unassembled WGS sequence"/>
</dbReference>
<comment type="caution">
    <text evidence="1">The sequence shown here is derived from an EMBL/GenBank/DDBJ whole genome shotgun (WGS) entry which is preliminary data.</text>
</comment>
<dbReference type="EMBL" id="ACDN02000043">
    <property type="protein sequence ID" value="EQM94687.1"/>
    <property type="molecule type" value="Genomic_DNA"/>
</dbReference>
<organism evidence="1 2">
    <name type="scientific">Helicobacter bilis ATCC 43879</name>
    <dbReference type="NCBI Taxonomy" id="613026"/>
    <lineage>
        <taxon>Bacteria</taxon>
        <taxon>Pseudomonadati</taxon>
        <taxon>Campylobacterota</taxon>
        <taxon>Epsilonproteobacteria</taxon>
        <taxon>Campylobacterales</taxon>
        <taxon>Helicobacteraceae</taxon>
        <taxon>Helicobacter</taxon>
    </lineage>
</organism>
<evidence type="ECO:0000313" key="2">
    <source>
        <dbReference type="Proteomes" id="UP000005085"/>
    </source>
</evidence>
<dbReference type="AlphaFoldDB" id="T5LPV0"/>
<name>T5LPV0_9HELI</name>
<reference evidence="1 2" key="1">
    <citation type="journal article" date="2014" name="Genome Announc.">
        <title>Draft genome sequences of six enterohepatic helicobacter species isolated from humans and one from rhesus macaques.</title>
        <authorList>
            <person name="Shen Z."/>
            <person name="Sheh A."/>
            <person name="Young S.K."/>
            <person name="Abouelliel A."/>
            <person name="Ward D.V."/>
            <person name="Earl A.M."/>
            <person name="Fox J.G."/>
        </authorList>
    </citation>
    <scope>NUCLEOTIDE SEQUENCE [LARGE SCALE GENOMIC DNA]</scope>
    <source>
        <strain evidence="1 2">ATCC 43879</strain>
    </source>
</reference>
<accession>T5LPV0</accession>
<keyword evidence="2" id="KW-1185">Reference proteome</keyword>
<proteinExistence type="predicted"/>
<dbReference type="RefSeq" id="WP_020995763.1">
    <property type="nucleotide sequence ID" value="NZ_KI392040.1"/>
</dbReference>
<dbReference type="HOGENOM" id="CLU_083280_0_0_7"/>
<gene>
    <name evidence="1" type="ORF">HRAG_02270</name>
</gene>
<dbReference type="OrthoDB" id="5328530at2"/>